<organism evidence="7 8">
    <name type="scientific">Streptomyces violaceusniger</name>
    <dbReference type="NCBI Taxonomy" id="68280"/>
    <lineage>
        <taxon>Bacteria</taxon>
        <taxon>Bacillati</taxon>
        <taxon>Actinomycetota</taxon>
        <taxon>Actinomycetes</taxon>
        <taxon>Kitasatosporales</taxon>
        <taxon>Streptomycetaceae</taxon>
        <taxon>Streptomyces</taxon>
        <taxon>Streptomyces violaceusniger group</taxon>
    </lineage>
</organism>
<keyword evidence="3" id="KW-0804">Transcription</keyword>
<keyword evidence="2 4" id="KW-0238">DNA-binding</keyword>
<dbReference type="Gene3D" id="1.10.10.60">
    <property type="entry name" value="Homeodomain-like"/>
    <property type="match status" value="1"/>
</dbReference>
<dbReference type="RefSeq" id="WP_344596016.1">
    <property type="nucleotide sequence ID" value="NZ_BAAASO010000032.1"/>
</dbReference>
<name>A0A4D4KT04_STRVO</name>
<reference evidence="7 8" key="1">
    <citation type="journal article" date="2020" name="Int. J. Syst. Evol. Microbiol.">
        <title>Reclassification of Streptomyces castelarensis and Streptomyces sporoclivatus as later heterotypic synonyms of Streptomyces antimycoticus.</title>
        <authorList>
            <person name="Komaki H."/>
            <person name="Tamura T."/>
        </authorList>
    </citation>
    <scope>NUCLEOTIDE SEQUENCE [LARGE SCALE GENOMIC DNA]</scope>
    <source>
        <strain evidence="7 8">NBRC 13459</strain>
    </source>
</reference>
<dbReference type="InterPro" id="IPR050109">
    <property type="entry name" value="HTH-type_TetR-like_transc_reg"/>
</dbReference>
<evidence type="ECO:0000256" key="5">
    <source>
        <dbReference type="SAM" id="MobiDB-lite"/>
    </source>
</evidence>
<dbReference type="Proteomes" id="UP000301309">
    <property type="component" value="Unassembled WGS sequence"/>
</dbReference>
<dbReference type="InterPro" id="IPR036271">
    <property type="entry name" value="Tet_transcr_reg_TetR-rel_C_sf"/>
</dbReference>
<evidence type="ECO:0000313" key="7">
    <source>
        <dbReference type="EMBL" id="GDY49700.1"/>
    </source>
</evidence>
<dbReference type="EMBL" id="BJHW01000001">
    <property type="protein sequence ID" value="GDY49700.1"/>
    <property type="molecule type" value="Genomic_DNA"/>
</dbReference>
<evidence type="ECO:0000313" key="8">
    <source>
        <dbReference type="Proteomes" id="UP000301309"/>
    </source>
</evidence>
<dbReference type="Gene3D" id="1.10.357.10">
    <property type="entry name" value="Tetracycline Repressor, domain 2"/>
    <property type="match status" value="1"/>
</dbReference>
<dbReference type="PANTHER" id="PTHR30055">
    <property type="entry name" value="HTH-TYPE TRANSCRIPTIONAL REGULATOR RUTR"/>
    <property type="match status" value="1"/>
</dbReference>
<dbReference type="SUPFAM" id="SSF48498">
    <property type="entry name" value="Tetracyclin repressor-like, C-terminal domain"/>
    <property type="match status" value="1"/>
</dbReference>
<feature type="region of interest" description="Disordered" evidence="5">
    <location>
        <begin position="1"/>
        <end position="22"/>
    </location>
</feature>
<evidence type="ECO:0000256" key="3">
    <source>
        <dbReference type="ARBA" id="ARBA00023163"/>
    </source>
</evidence>
<dbReference type="PANTHER" id="PTHR30055:SF151">
    <property type="entry name" value="TRANSCRIPTIONAL REGULATORY PROTEIN"/>
    <property type="match status" value="1"/>
</dbReference>
<evidence type="ECO:0000259" key="6">
    <source>
        <dbReference type="PROSITE" id="PS50977"/>
    </source>
</evidence>
<evidence type="ECO:0000256" key="1">
    <source>
        <dbReference type="ARBA" id="ARBA00023015"/>
    </source>
</evidence>
<sequence>MGARRAEAAGAGARPRRMGRPPMADQEAVIGAALSIGFSGLSMSAVAERLGVSHSTLYRYFPSRDALAAAAADHAVRAIEWPEPGDDWRAFLTATAWAHWRLHAANPGLAKEITALRLTGPALVDRDNRTGVALLRFGFAPQDAALIVDMLAELVIQAFLAVPPVRDDGDDGAAAPGAAGEQTVDAVQSRRRELIEPWLGAFDPRLRDVLAEAVSGPSADWFERKLNLFLLGVASLAR</sequence>
<dbReference type="AlphaFoldDB" id="A0A4D4KT04"/>
<dbReference type="GO" id="GO:0000976">
    <property type="term" value="F:transcription cis-regulatory region binding"/>
    <property type="evidence" value="ECO:0007669"/>
    <property type="project" value="TreeGrafter"/>
</dbReference>
<dbReference type="InterPro" id="IPR001647">
    <property type="entry name" value="HTH_TetR"/>
</dbReference>
<feature type="domain" description="HTH tetR-type" evidence="6">
    <location>
        <begin position="19"/>
        <end position="79"/>
    </location>
</feature>
<protein>
    <recommendedName>
        <fullName evidence="6">HTH tetR-type domain-containing protein</fullName>
    </recommendedName>
</protein>
<dbReference type="SUPFAM" id="SSF46689">
    <property type="entry name" value="Homeodomain-like"/>
    <property type="match status" value="1"/>
</dbReference>
<keyword evidence="1" id="KW-0805">Transcription regulation</keyword>
<dbReference type="GO" id="GO:0003700">
    <property type="term" value="F:DNA-binding transcription factor activity"/>
    <property type="evidence" value="ECO:0007669"/>
    <property type="project" value="TreeGrafter"/>
</dbReference>
<dbReference type="Pfam" id="PF00440">
    <property type="entry name" value="TetR_N"/>
    <property type="match status" value="1"/>
</dbReference>
<evidence type="ECO:0000256" key="2">
    <source>
        <dbReference type="ARBA" id="ARBA00023125"/>
    </source>
</evidence>
<evidence type="ECO:0000256" key="4">
    <source>
        <dbReference type="PROSITE-ProRule" id="PRU00335"/>
    </source>
</evidence>
<keyword evidence="8" id="KW-1185">Reference proteome</keyword>
<dbReference type="PROSITE" id="PS50977">
    <property type="entry name" value="HTH_TETR_2"/>
    <property type="match status" value="1"/>
</dbReference>
<accession>A0A4D4KT04</accession>
<proteinExistence type="predicted"/>
<feature type="DNA-binding region" description="H-T-H motif" evidence="4">
    <location>
        <begin position="42"/>
        <end position="61"/>
    </location>
</feature>
<gene>
    <name evidence="7" type="ORF">SVIO_003230</name>
</gene>
<comment type="caution">
    <text evidence="7">The sequence shown here is derived from an EMBL/GenBank/DDBJ whole genome shotgun (WGS) entry which is preliminary data.</text>
</comment>
<dbReference type="InterPro" id="IPR009057">
    <property type="entry name" value="Homeodomain-like_sf"/>
</dbReference>